<dbReference type="Proteomes" id="UP000308199">
    <property type="component" value="Unassembled WGS sequence"/>
</dbReference>
<dbReference type="InterPro" id="IPR019410">
    <property type="entry name" value="Methyltransf_16"/>
</dbReference>
<evidence type="ECO:0000256" key="1">
    <source>
        <dbReference type="SAM" id="MobiDB-lite"/>
    </source>
</evidence>
<name>A0A4S4L628_9AGAM</name>
<dbReference type="EMBL" id="SGPK01000178">
    <property type="protein sequence ID" value="THH06757.1"/>
    <property type="molecule type" value="Genomic_DNA"/>
</dbReference>
<dbReference type="GO" id="GO:0005634">
    <property type="term" value="C:nucleus"/>
    <property type="evidence" value="ECO:0007669"/>
    <property type="project" value="TreeGrafter"/>
</dbReference>
<dbReference type="InterPro" id="IPR029063">
    <property type="entry name" value="SAM-dependent_MTases_sf"/>
</dbReference>
<dbReference type="GO" id="GO:0005737">
    <property type="term" value="C:cytoplasm"/>
    <property type="evidence" value="ECO:0007669"/>
    <property type="project" value="TreeGrafter"/>
</dbReference>
<feature type="compositionally biased region" description="Low complexity" evidence="1">
    <location>
        <begin position="192"/>
        <end position="216"/>
    </location>
</feature>
<sequence>MALPAHQTKHLSTLVYPFFDTTLTLSQSDDGDSNGTALWLGAQCLSVFLASVLPTFTSTPTSNPRRDSRTASAFPGAVTSLILKPVGTQIIIQVSRCTRSLTSAFAFVYINQYAPAIASNPFRAVELGSGVGLSALAMASLGWDILATDTPAVINAVLKPNITRNAHFLRGNVHVRALDWTVPPEEWTWTDSTCVASPSSSRSTSTSNSSSSVSASKVNPDNSAEDSNVEDSLLGPPFDLILTSDTVYAPNLVSPLLRTLRHLCLLSPSPSSKRKLRLKYSHAPLYLALEARDPEVISSFFAQARNLWGFSAVRIPLQRVRRAMARGGLGNWERSEWEGVEIWRMVLLNVDTETTVSYNS</sequence>
<dbReference type="PANTHER" id="PTHR14614:SF162">
    <property type="entry name" value="EXPRESSED PROTEIN"/>
    <property type="match status" value="1"/>
</dbReference>
<dbReference type="CDD" id="cd02440">
    <property type="entry name" value="AdoMet_MTases"/>
    <property type="match status" value="1"/>
</dbReference>
<gene>
    <name evidence="2" type="ORF">EW145_g3875</name>
</gene>
<dbReference type="OrthoDB" id="194386at2759"/>
<dbReference type="Gene3D" id="3.40.50.150">
    <property type="entry name" value="Vaccinia Virus protein VP39"/>
    <property type="match status" value="1"/>
</dbReference>
<keyword evidence="3" id="KW-1185">Reference proteome</keyword>
<organism evidence="2 3">
    <name type="scientific">Phellinidium pouzarii</name>
    <dbReference type="NCBI Taxonomy" id="167371"/>
    <lineage>
        <taxon>Eukaryota</taxon>
        <taxon>Fungi</taxon>
        <taxon>Dikarya</taxon>
        <taxon>Basidiomycota</taxon>
        <taxon>Agaricomycotina</taxon>
        <taxon>Agaricomycetes</taxon>
        <taxon>Hymenochaetales</taxon>
        <taxon>Hymenochaetaceae</taxon>
        <taxon>Phellinidium</taxon>
    </lineage>
</organism>
<protein>
    <submittedName>
        <fullName evidence="2">Uncharacterized protein</fullName>
    </submittedName>
</protein>
<dbReference type="Pfam" id="PF10294">
    <property type="entry name" value="Methyltransf_16"/>
    <property type="match status" value="1"/>
</dbReference>
<evidence type="ECO:0000313" key="3">
    <source>
        <dbReference type="Proteomes" id="UP000308199"/>
    </source>
</evidence>
<feature type="region of interest" description="Disordered" evidence="1">
    <location>
        <begin position="192"/>
        <end position="230"/>
    </location>
</feature>
<dbReference type="PANTHER" id="PTHR14614">
    <property type="entry name" value="HEPATOCELLULAR CARCINOMA-ASSOCIATED ANTIGEN"/>
    <property type="match status" value="1"/>
</dbReference>
<comment type="caution">
    <text evidence="2">The sequence shown here is derived from an EMBL/GenBank/DDBJ whole genome shotgun (WGS) entry which is preliminary data.</text>
</comment>
<accession>A0A4S4L628</accession>
<dbReference type="AlphaFoldDB" id="A0A4S4L628"/>
<evidence type="ECO:0000313" key="2">
    <source>
        <dbReference type="EMBL" id="THH06757.1"/>
    </source>
</evidence>
<dbReference type="GO" id="GO:0008757">
    <property type="term" value="F:S-adenosylmethionine-dependent methyltransferase activity"/>
    <property type="evidence" value="ECO:0007669"/>
    <property type="project" value="UniProtKB-ARBA"/>
</dbReference>
<proteinExistence type="predicted"/>
<reference evidence="2 3" key="1">
    <citation type="submission" date="2019-02" db="EMBL/GenBank/DDBJ databases">
        <title>Genome sequencing of the rare red list fungi Phellinidium pouzarii.</title>
        <authorList>
            <person name="Buettner E."/>
            <person name="Kellner H."/>
        </authorList>
    </citation>
    <scope>NUCLEOTIDE SEQUENCE [LARGE SCALE GENOMIC DNA]</scope>
    <source>
        <strain evidence="2 3">DSM 108285</strain>
    </source>
</reference>
<dbReference type="SUPFAM" id="SSF53335">
    <property type="entry name" value="S-adenosyl-L-methionine-dependent methyltransferases"/>
    <property type="match status" value="1"/>
</dbReference>